<dbReference type="Gene3D" id="3.30.310.70">
    <property type="entry name" value="TT1751-like domain"/>
    <property type="match status" value="1"/>
</dbReference>
<accession>E3RJG0</accession>
<dbReference type="KEGG" id="pte:PTT_08284"/>
<evidence type="ECO:0008006" key="3">
    <source>
        <dbReference type="Google" id="ProtNLM"/>
    </source>
</evidence>
<dbReference type="HOGENOM" id="CLU_105954_2_0_1"/>
<dbReference type="OrthoDB" id="4731633at2759"/>
<evidence type="ECO:0000313" key="1">
    <source>
        <dbReference type="EMBL" id="EFQ94126.1"/>
    </source>
</evidence>
<dbReference type="Proteomes" id="UP000001067">
    <property type="component" value="Unassembled WGS sequence"/>
</dbReference>
<reference evidence="1 2" key="1">
    <citation type="journal article" date="2010" name="Genome Biol.">
        <title>A first genome assembly of the barley fungal pathogen Pyrenophora teres f. teres.</title>
        <authorList>
            <person name="Ellwood S.R."/>
            <person name="Liu Z."/>
            <person name="Syme R.A."/>
            <person name="Lai Z."/>
            <person name="Hane J.K."/>
            <person name="Keiper F."/>
            <person name="Moffat C.S."/>
            <person name="Oliver R.P."/>
            <person name="Friesen T.L."/>
        </authorList>
    </citation>
    <scope>NUCLEOTIDE SEQUENCE [LARGE SCALE GENOMIC DNA]</scope>
    <source>
        <strain evidence="1 2">0-1</strain>
    </source>
</reference>
<organism evidence="2">
    <name type="scientific">Pyrenophora teres f. teres (strain 0-1)</name>
    <name type="common">Barley net blotch fungus</name>
    <name type="synonym">Drechslera teres f. teres</name>
    <dbReference type="NCBI Taxonomy" id="861557"/>
    <lineage>
        <taxon>Eukaryota</taxon>
        <taxon>Fungi</taxon>
        <taxon>Dikarya</taxon>
        <taxon>Ascomycota</taxon>
        <taxon>Pezizomycotina</taxon>
        <taxon>Dothideomycetes</taxon>
        <taxon>Pleosporomycetidae</taxon>
        <taxon>Pleosporales</taxon>
        <taxon>Pleosporineae</taxon>
        <taxon>Pleosporaceae</taxon>
        <taxon>Pyrenophora</taxon>
    </lineage>
</organism>
<evidence type="ECO:0000313" key="2">
    <source>
        <dbReference type="Proteomes" id="UP000001067"/>
    </source>
</evidence>
<dbReference type="SUPFAM" id="SSF103247">
    <property type="entry name" value="TT1751-like"/>
    <property type="match status" value="1"/>
</dbReference>
<dbReference type="AlphaFoldDB" id="E3RJG0"/>
<dbReference type="InterPro" id="IPR035923">
    <property type="entry name" value="TT1751-like_sf"/>
</dbReference>
<sequence>MTAGKRQVAVELIIIPCKRNFDDTKATIGAAIPELDMRPIKESIDAGDLNGALAVLNALPPLLIFDLRPRNVGPFLPHFDHTYKAAQYSIGNPLTAMRMTKLHAGVGLFPPFRVLLRETEVRDKEVVVEYIRPGSLVAHLQNEEVDRIVEQLDSDLEQALLSVAGWTRFGEWQET</sequence>
<name>E3RJG0_PYRTT</name>
<gene>
    <name evidence="1" type="ORF">PTT_08284</name>
</gene>
<dbReference type="EMBL" id="GL533496">
    <property type="protein sequence ID" value="EFQ94126.1"/>
    <property type="molecule type" value="Genomic_DNA"/>
</dbReference>
<proteinExistence type="predicted"/>
<keyword evidence="2" id="KW-1185">Reference proteome</keyword>
<protein>
    <recommendedName>
        <fullName evidence="3">DUF302 domain-containing protein</fullName>
    </recommendedName>
</protein>